<evidence type="ECO:0000313" key="3">
    <source>
        <dbReference type="EMBL" id="CAE8614063.1"/>
    </source>
</evidence>
<dbReference type="PROSITE" id="PS50853">
    <property type="entry name" value="FN3"/>
    <property type="match status" value="1"/>
</dbReference>
<organism evidence="3 5">
    <name type="scientific">Polarella glacialis</name>
    <name type="common">Dinoflagellate</name>
    <dbReference type="NCBI Taxonomy" id="89957"/>
    <lineage>
        <taxon>Eukaryota</taxon>
        <taxon>Sar</taxon>
        <taxon>Alveolata</taxon>
        <taxon>Dinophyceae</taxon>
        <taxon>Suessiales</taxon>
        <taxon>Suessiaceae</taxon>
        <taxon>Polarella</taxon>
    </lineage>
</organism>
<dbReference type="InterPro" id="IPR036116">
    <property type="entry name" value="FN3_sf"/>
</dbReference>
<feature type="region of interest" description="Disordered" evidence="1">
    <location>
        <begin position="73"/>
        <end position="113"/>
    </location>
</feature>
<evidence type="ECO:0000259" key="2">
    <source>
        <dbReference type="PROSITE" id="PS50853"/>
    </source>
</evidence>
<accession>A0A813FTQ8</accession>
<reference evidence="3" key="1">
    <citation type="submission" date="2021-02" db="EMBL/GenBank/DDBJ databases">
        <authorList>
            <person name="Dougan E. K."/>
            <person name="Rhodes N."/>
            <person name="Thang M."/>
            <person name="Chan C."/>
        </authorList>
    </citation>
    <scope>NUCLEOTIDE SEQUENCE</scope>
</reference>
<protein>
    <recommendedName>
        <fullName evidence="2">Fibronectin type-III domain-containing protein</fullName>
    </recommendedName>
</protein>
<dbReference type="CDD" id="cd00063">
    <property type="entry name" value="FN3"/>
    <property type="match status" value="1"/>
</dbReference>
<dbReference type="InterPro" id="IPR003961">
    <property type="entry name" value="FN3_dom"/>
</dbReference>
<feature type="domain" description="Fibronectin type-III" evidence="2">
    <location>
        <begin position="356"/>
        <end position="451"/>
    </location>
</feature>
<dbReference type="OrthoDB" id="421038at2759"/>
<dbReference type="Proteomes" id="UP000654075">
    <property type="component" value="Unassembled WGS sequence"/>
</dbReference>
<dbReference type="SMART" id="SM00060">
    <property type="entry name" value="FN3"/>
    <property type="match status" value="1"/>
</dbReference>
<feature type="compositionally biased region" description="Polar residues" evidence="1">
    <location>
        <begin position="99"/>
        <end position="109"/>
    </location>
</feature>
<evidence type="ECO:0000313" key="5">
    <source>
        <dbReference type="Proteomes" id="UP000654075"/>
    </source>
</evidence>
<evidence type="ECO:0000256" key="1">
    <source>
        <dbReference type="SAM" id="MobiDB-lite"/>
    </source>
</evidence>
<dbReference type="Pfam" id="PF00041">
    <property type="entry name" value="fn3"/>
    <property type="match status" value="1"/>
</dbReference>
<dbReference type="Gene3D" id="2.60.40.10">
    <property type="entry name" value="Immunoglobulins"/>
    <property type="match status" value="1"/>
</dbReference>
<dbReference type="Proteomes" id="UP000626109">
    <property type="component" value="Unassembled WGS sequence"/>
</dbReference>
<dbReference type="AlphaFoldDB" id="A0A813FTQ8"/>
<dbReference type="EMBL" id="CAJNNV010025361">
    <property type="protein sequence ID" value="CAE8614063.1"/>
    <property type="molecule type" value="Genomic_DNA"/>
</dbReference>
<proteinExistence type="predicted"/>
<dbReference type="InterPro" id="IPR013783">
    <property type="entry name" value="Ig-like_fold"/>
</dbReference>
<feature type="region of interest" description="Disordered" evidence="1">
    <location>
        <begin position="1"/>
        <end position="20"/>
    </location>
</feature>
<sequence>MAVIGMSTLPPAVPIRRPPTTSDTLMELAKSSHRPRAHSRHQIGTAPAALANHPGWSTPQAAEWVAYRRTASSPSQSAASRPARAPAASESLSEHPVAPSSQARAQTLAPQAAPQVLNSRLEKSLSPRRVSAEPDCRAVGTDGAAMADECVQESSHCRTELLRPMPSHTAVPSCSIPRRYRRPHVLQVELDELLLDSSTPDLELAWYEMAKYAISLHPSSVRLPCVCLPSEVPLISLDMHHLVSQPQPGRTQQEKQNDAASGGLDDGSTKKVHVQISEQMAMRTDHLDSHFVLYLWCRKRSVFSETGSALLGCRPLPLRDASLYGRWATWDIFDLHTGEEVGQVRLKMTVLTLPGIIRLPHLEEVTAHGFTLNWSEPLGPQAVSGYCVTVHKGNGETRALLCQHTGPSQRSLEVGNLRPGATYFVDIRALNEVGTGDGFHLEASTLEGRAEMSSPEFEFAAPGHDAEHATLYM</sequence>
<feature type="compositionally biased region" description="Low complexity" evidence="1">
    <location>
        <begin position="73"/>
        <end position="91"/>
    </location>
</feature>
<name>A0A813FTQ8_POLGL</name>
<evidence type="ECO:0000313" key="4">
    <source>
        <dbReference type="EMBL" id="CAE8685246.1"/>
    </source>
</evidence>
<keyword evidence="5" id="KW-1185">Reference proteome</keyword>
<gene>
    <name evidence="3" type="ORF">PGLA1383_LOCUS31796</name>
    <name evidence="4" type="ORF">PGLA2088_LOCUS24373</name>
</gene>
<dbReference type="EMBL" id="CAJNNW010026429">
    <property type="protein sequence ID" value="CAE8685246.1"/>
    <property type="molecule type" value="Genomic_DNA"/>
</dbReference>
<feature type="region of interest" description="Disordered" evidence="1">
    <location>
        <begin position="245"/>
        <end position="269"/>
    </location>
</feature>
<comment type="caution">
    <text evidence="3">The sequence shown here is derived from an EMBL/GenBank/DDBJ whole genome shotgun (WGS) entry which is preliminary data.</text>
</comment>
<dbReference type="SUPFAM" id="SSF49265">
    <property type="entry name" value="Fibronectin type III"/>
    <property type="match status" value="1"/>
</dbReference>